<organism evidence="2 3">
    <name type="scientific">Candidatus Nitrospira nitrificans</name>
    <dbReference type="NCBI Taxonomy" id="1742973"/>
    <lineage>
        <taxon>Bacteria</taxon>
        <taxon>Pseudomonadati</taxon>
        <taxon>Nitrospirota</taxon>
        <taxon>Nitrospiria</taxon>
        <taxon>Nitrospirales</taxon>
        <taxon>Nitrospiraceae</taxon>
        <taxon>Nitrospira</taxon>
    </lineage>
</organism>
<dbReference type="Proteomes" id="UP000198736">
    <property type="component" value="Unassembled WGS sequence"/>
</dbReference>
<feature type="compositionally biased region" description="Polar residues" evidence="1">
    <location>
        <begin position="48"/>
        <end position="57"/>
    </location>
</feature>
<sequence>MLGLLFAAFESITGRAKGPVEKSKGEMKEDVKSNEVNAETERAKDNVKGTSEANEVP</sequence>
<keyword evidence="3" id="KW-1185">Reference proteome</keyword>
<evidence type="ECO:0000256" key="1">
    <source>
        <dbReference type="SAM" id="MobiDB-lite"/>
    </source>
</evidence>
<accession>A0A0S4LG83</accession>
<proteinExistence type="predicted"/>
<gene>
    <name evidence="2" type="ORF">COMA2_20334</name>
</gene>
<dbReference type="AlphaFoldDB" id="A0A0S4LG83"/>
<feature type="region of interest" description="Disordered" evidence="1">
    <location>
        <begin position="15"/>
        <end position="57"/>
    </location>
</feature>
<dbReference type="RefSeq" id="WP_175304497.1">
    <property type="nucleotide sequence ID" value="NZ_CZPZ01000012.1"/>
</dbReference>
<protein>
    <submittedName>
        <fullName evidence="2">Uncharacterized protein</fullName>
    </submittedName>
</protein>
<reference evidence="3" key="1">
    <citation type="submission" date="2015-10" db="EMBL/GenBank/DDBJ databases">
        <authorList>
            <person name="Luecker S."/>
            <person name="Luecker S."/>
        </authorList>
    </citation>
    <scope>NUCLEOTIDE SEQUENCE [LARGE SCALE GENOMIC DNA]</scope>
</reference>
<name>A0A0S4LG83_9BACT</name>
<evidence type="ECO:0000313" key="2">
    <source>
        <dbReference type="EMBL" id="CUS35568.1"/>
    </source>
</evidence>
<evidence type="ECO:0000313" key="3">
    <source>
        <dbReference type="Proteomes" id="UP000198736"/>
    </source>
</evidence>
<dbReference type="EMBL" id="CZPZ01000012">
    <property type="protein sequence ID" value="CUS35568.1"/>
    <property type="molecule type" value="Genomic_DNA"/>
</dbReference>
<feature type="compositionally biased region" description="Basic and acidic residues" evidence="1">
    <location>
        <begin position="18"/>
        <end position="47"/>
    </location>
</feature>